<evidence type="ECO:0000256" key="1">
    <source>
        <dbReference type="ARBA" id="ARBA00023125"/>
    </source>
</evidence>
<dbReference type="HOGENOM" id="CLU_033139_0_1_10"/>
<comment type="caution">
    <text evidence="3">The sequence shown here is derived from an EMBL/GenBank/DDBJ whole genome shotgun (WGS) entry which is preliminary data.</text>
</comment>
<dbReference type="GO" id="GO:0003677">
    <property type="term" value="F:DNA binding"/>
    <property type="evidence" value="ECO:0007669"/>
    <property type="project" value="UniProtKB-KW"/>
</dbReference>
<dbReference type="GeneID" id="71773927"/>
<dbReference type="Gene3D" id="1.10.150.130">
    <property type="match status" value="1"/>
</dbReference>
<dbReference type="RefSeq" id="WP_008823313.1">
    <property type="nucleotide sequence ID" value="NZ_JH376763.1"/>
</dbReference>
<dbReference type="AlphaFoldDB" id="G6AGI1"/>
<dbReference type="SUPFAM" id="SSF56349">
    <property type="entry name" value="DNA breaking-rejoining enzymes"/>
    <property type="match status" value="1"/>
</dbReference>
<accession>G6AGI1</accession>
<reference evidence="3 4" key="1">
    <citation type="submission" date="2011-10" db="EMBL/GenBank/DDBJ databases">
        <title>The Genome Sequence of Prevotella histicola F0411.</title>
        <authorList>
            <consortium name="The Broad Institute Genome Sequencing Platform"/>
            <person name="Earl A."/>
            <person name="Ward D."/>
            <person name="Feldgarden M."/>
            <person name="Gevers D."/>
            <person name="Izard J."/>
            <person name="Ganesan A."/>
            <person name="Blanton J.M."/>
            <person name="Baranova O.V."/>
            <person name="Tanner A.C."/>
            <person name="Mathney J.M.J."/>
            <person name="Dewhirst F.E."/>
            <person name="Young S.K."/>
            <person name="Zeng Q."/>
            <person name="Gargeya S."/>
            <person name="Fitzgerald M."/>
            <person name="Haas B."/>
            <person name="Abouelleil A."/>
            <person name="Alvarado L."/>
            <person name="Arachchi H.M."/>
            <person name="Berlin A."/>
            <person name="Brown A."/>
            <person name="Chapman S.B."/>
            <person name="Chen Z."/>
            <person name="Dunbar C."/>
            <person name="Freedman E."/>
            <person name="Gearin G."/>
            <person name="Gellesch M."/>
            <person name="Goldberg J."/>
            <person name="Griggs A."/>
            <person name="Gujja S."/>
            <person name="Heiman D."/>
            <person name="Howarth C."/>
            <person name="Larson L."/>
            <person name="Lui A."/>
            <person name="MacDonald P.J.P."/>
            <person name="Montmayeur A."/>
            <person name="Murphy C."/>
            <person name="Neiman D."/>
            <person name="Pearson M."/>
            <person name="Priest M."/>
            <person name="Roberts A."/>
            <person name="Saif S."/>
            <person name="Shea T."/>
            <person name="Shenoy N."/>
            <person name="Sisk P."/>
            <person name="Stolte C."/>
            <person name="Sykes S."/>
            <person name="Wortman J."/>
            <person name="Nusbaum C."/>
            <person name="Birren B."/>
        </authorList>
    </citation>
    <scope>NUCLEOTIDE SEQUENCE [LARGE SCALE GENOMIC DNA]</scope>
    <source>
        <strain evidence="3 4">F0411</strain>
    </source>
</reference>
<dbReference type="InterPro" id="IPR011010">
    <property type="entry name" value="DNA_brk_join_enz"/>
</dbReference>
<organism evidence="3 4">
    <name type="scientific">Prevotella histicola F0411</name>
    <dbReference type="NCBI Taxonomy" id="857291"/>
    <lineage>
        <taxon>Bacteria</taxon>
        <taxon>Pseudomonadati</taxon>
        <taxon>Bacteroidota</taxon>
        <taxon>Bacteroidia</taxon>
        <taxon>Bacteroidales</taxon>
        <taxon>Prevotellaceae</taxon>
        <taxon>Prevotella</taxon>
    </lineage>
</organism>
<keyword evidence="4" id="KW-1185">Reference proteome</keyword>
<gene>
    <name evidence="3" type="ORF">HMPREF9138_01402</name>
</gene>
<dbReference type="Pfam" id="PF13102">
    <property type="entry name" value="Phage_int_SAM_5"/>
    <property type="match status" value="1"/>
</dbReference>
<evidence type="ECO:0000313" key="4">
    <source>
        <dbReference type="Proteomes" id="UP000004597"/>
    </source>
</evidence>
<dbReference type="InterPro" id="IPR025269">
    <property type="entry name" value="SAM-like_dom"/>
</dbReference>
<proteinExistence type="predicted"/>
<feature type="domain" description="Phage integrase SAM-like" evidence="2">
    <location>
        <begin position="112"/>
        <end position="201"/>
    </location>
</feature>
<dbReference type="InterPro" id="IPR010998">
    <property type="entry name" value="Integrase_recombinase_N"/>
</dbReference>
<dbReference type="PATRIC" id="fig|857291.3.peg.1404"/>
<dbReference type="STRING" id="857291.HMPREF9138_01402"/>
<evidence type="ECO:0000259" key="2">
    <source>
        <dbReference type="Pfam" id="PF13102"/>
    </source>
</evidence>
<protein>
    <recommendedName>
        <fullName evidence="2">Phage integrase SAM-like domain-containing protein</fullName>
    </recommendedName>
</protein>
<evidence type="ECO:0000313" key="3">
    <source>
        <dbReference type="EMBL" id="EHG16240.1"/>
    </source>
</evidence>
<dbReference type="EMBL" id="AFXP01000010">
    <property type="protein sequence ID" value="EHG16240.1"/>
    <property type="molecule type" value="Genomic_DNA"/>
</dbReference>
<dbReference type="Proteomes" id="UP000004597">
    <property type="component" value="Unassembled WGS sequence"/>
</dbReference>
<name>G6AGI1_9BACT</name>
<keyword evidence="1" id="KW-0238">DNA-binding</keyword>
<sequence>MGAIELCFKILKNQDIEGALVFKITYNNKIRQINTGFRIHINEWDEERRSLVLPCIDNHRYNILYLICYNLKWEMKRFEFIVKSFKKNKYSIEDVVDAFQGNTETGSGWFVFLRMRAEKLYRLRRIRCGEIMDSTLKSFMEFRNGVDLEFSKVTADLLEQYEAYLKSRGVTRNTSSFYMRNLRSAYKLAVQENLTIDKQPFRSVYTGVDKTKKRAISILDIRKIRSVDLSNRPALDFARDMLMFSFYTRGMSFVDMAYLCKKDVANGYITIDERKLVKDSL</sequence>